<accession>K1REV4</accession>
<dbReference type="HOGENOM" id="CLU_953936_0_0_1"/>
<name>K1REV4_MAGGI</name>
<feature type="region of interest" description="Disordered" evidence="1">
    <location>
        <begin position="162"/>
        <end position="214"/>
    </location>
</feature>
<organism evidence="2">
    <name type="scientific">Magallana gigas</name>
    <name type="common">Pacific oyster</name>
    <name type="synonym">Crassostrea gigas</name>
    <dbReference type="NCBI Taxonomy" id="29159"/>
    <lineage>
        <taxon>Eukaryota</taxon>
        <taxon>Metazoa</taxon>
        <taxon>Spiralia</taxon>
        <taxon>Lophotrochozoa</taxon>
        <taxon>Mollusca</taxon>
        <taxon>Bivalvia</taxon>
        <taxon>Autobranchia</taxon>
        <taxon>Pteriomorphia</taxon>
        <taxon>Ostreida</taxon>
        <taxon>Ostreoidea</taxon>
        <taxon>Ostreidae</taxon>
        <taxon>Magallana</taxon>
    </lineage>
</organism>
<dbReference type="AlphaFoldDB" id="K1REV4"/>
<feature type="compositionally biased region" description="Basic and acidic residues" evidence="1">
    <location>
        <begin position="259"/>
        <end position="277"/>
    </location>
</feature>
<sequence>MFVVLGACGVICGKKQDVKGRVEPEKEVYKETQKEVIIPRFHEESIKGKRQPSAVSRKDVDIRVQNGGFRRENDYEIVRYETVPAAPPISTQYITESPRPHHLPALSYTYEDVEKKRKKRRKKKKHHHRRHHGEAEEVEVVRSASPTRYVAEEGNEMVVERVIRSRSASPTRVIRTEAEEPTDYPPSPSRRRHGGYYDDERIIERRSPSTKRRYEENYITEERYSSGDVVQDDGDLRAYNGVVYREAPSRHSGGHYRVHGSERRSRSRSGRRERGSDDDVEVVYGKEYVVER</sequence>
<gene>
    <name evidence="2" type="ORF">CGI_10008202</name>
</gene>
<evidence type="ECO:0000313" key="2">
    <source>
        <dbReference type="EMBL" id="EKC32596.1"/>
    </source>
</evidence>
<protein>
    <submittedName>
        <fullName evidence="2">Uncharacterized protein</fullName>
    </submittedName>
</protein>
<proteinExistence type="predicted"/>
<feature type="region of interest" description="Disordered" evidence="1">
    <location>
        <begin position="111"/>
        <end position="140"/>
    </location>
</feature>
<dbReference type="InParanoid" id="K1REV4"/>
<feature type="region of interest" description="Disordered" evidence="1">
    <location>
        <begin position="247"/>
        <end position="279"/>
    </location>
</feature>
<reference evidence="2" key="1">
    <citation type="journal article" date="2012" name="Nature">
        <title>The oyster genome reveals stress adaptation and complexity of shell formation.</title>
        <authorList>
            <person name="Zhang G."/>
            <person name="Fang X."/>
            <person name="Guo X."/>
            <person name="Li L."/>
            <person name="Luo R."/>
            <person name="Xu F."/>
            <person name="Yang P."/>
            <person name="Zhang L."/>
            <person name="Wang X."/>
            <person name="Qi H."/>
            <person name="Xiong Z."/>
            <person name="Que H."/>
            <person name="Xie Y."/>
            <person name="Holland P.W."/>
            <person name="Paps J."/>
            <person name="Zhu Y."/>
            <person name="Wu F."/>
            <person name="Chen Y."/>
            <person name="Wang J."/>
            <person name="Peng C."/>
            <person name="Meng J."/>
            <person name="Yang L."/>
            <person name="Liu J."/>
            <person name="Wen B."/>
            <person name="Zhang N."/>
            <person name="Huang Z."/>
            <person name="Zhu Q."/>
            <person name="Feng Y."/>
            <person name="Mount A."/>
            <person name="Hedgecock D."/>
            <person name="Xu Z."/>
            <person name="Liu Y."/>
            <person name="Domazet-Loso T."/>
            <person name="Du Y."/>
            <person name="Sun X."/>
            <person name="Zhang S."/>
            <person name="Liu B."/>
            <person name="Cheng P."/>
            <person name="Jiang X."/>
            <person name="Li J."/>
            <person name="Fan D."/>
            <person name="Wang W."/>
            <person name="Fu W."/>
            <person name="Wang T."/>
            <person name="Wang B."/>
            <person name="Zhang J."/>
            <person name="Peng Z."/>
            <person name="Li Y."/>
            <person name="Li N."/>
            <person name="Wang J."/>
            <person name="Chen M."/>
            <person name="He Y."/>
            <person name="Tan F."/>
            <person name="Song X."/>
            <person name="Zheng Q."/>
            <person name="Huang R."/>
            <person name="Yang H."/>
            <person name="Du X."/>
            <person name="Chen L."/>
            <person name="Yang M."/>
            <person name="Gaffney P.M."/>
            <person name="Wang S."/>
            <person name="Luo L."/>
            <person name="She Z."/>
            <person name="Ming Y."/>
            <person name="Huang W."/>
            <person name="Zhang S."/>
            <person name="Huang B."/>
            <person name="Zhang Y."/>
            <person name="Qu T."/>
            <person name="Ni P."/>
            <person name="Miao G."/>
            <person name="Wang J."/>
            <person name="Wang Q."/>
            <person name="Steinberg C.E."/>
            <person name="Wang H."/>
            <person name="Li N."/>
            <person name="Qian L."/>
            <person name="Zhang G."/>
            <person name="Li Y."/>
            <person name="Yang H."/>
            <person name="Liu X."/>
            <person name="Wang J."/>
            <person name="Yin Y."/>
            <person name="Wang J."/>
        </authorList>
    </citation>
    <scope>NUCLEOTIDE SEQUENCE [LARGE SCALE GENOMIC DNA]</scope>
    <source>
        <strain evidence="2">05x7-T-G4-1.051#20</strain>
    </source>
</reference>
<feature type="compositionally biased region" description="Basic and acidic residues" evidence="1">
    <location>
        <begin position="195"/>
        <end position="214"/>
    </location>
</feature>
<evidence type="ECO:0000256" key="1">
    <source>
        <dbReference type="SAM" id="MobiDB-lite"/>
    </source>
</evidence>
<feature type="compositionally biased region" description="Basic residues" evidence="1">
    <location>
        <begin position="116"/>
        <end position="132"/>
    </location>
</feature>
<dbReference type="EMBL" id="JH817040">
    <property type="protein sequence ID" value="EKC32596.1"/>
    <property type="molecule type" value="Genomic_DNA"/>
</dbReference>